<reference evidence="1 2" key="1">
    <citation type="submission" date="2017-11" db="EMBL/GenBank/DDBJ databases">
        <title>Bradyrhizobium forestalis sp. nov., an efficient nitrogen-fixing bacterium isolated from nodules of forest legume species in the Amazon.</title>
        <authorList>
            <person name="Costa E.M."/>
            <person name="Guimaraes A."/>
            <person name="Carvalho T.S."/>
            <person name="Rodrigues T.L."/>
            <person name="Ribeiro P.R.A."/>
            <person name="Lebbe L."/>
            <person name="Willems A."/>
            <person name="Moreira F.M.S."/>
        </authorList>
    </citation>
    <scope>NUCLEOTIDE SEQUENCE [LARGE SCALE GENOMIC DNA]</scope>
    <source>
        <strain evidence="1 2">INPA54B</strain>
    </source>
</reference>
<sequence length="69" mass="7708">MLIERLLLWYGLTYAQLKILLDRVSFRASLQLCSSMPSPWRNLGLPAPNAPKQAGQLPVVAVARRVDGF</sequence>
<accession>A0A2M8QXQ9</accession>
<protein>
    <submittedName>
        <fullName evidence="1">Uncharacterized protein</fullName>
    </submittedName>
</protein>
<evidence type="ECO:0000313" key="2">
    <source>
        <dbReference type="Proteomes" id="UP000231194"/>
    </source>
</evidence>
<dbReference type="Proteomes" id="UP000231194">
    <property type="component" value="Unassembled WGS sequence"/>
</dbReference>
<proteinExistence type="predicted"/>
<keyword evidence="2" id="KW-1185">Reference proteome</keyword>
<evidence type="ECO:0000313" key="1">
    <source>
        <dbReference type="EMBL" id="PJG50344.1"/>
    </source>
</evidence>
<gene>
    <name evidence="1" type="ORF">CVM73_36785</name>
</gene>
<dbReference type="AlphaFoldDB" id="A0A2M8QXQ9"/>
<name>A0A2M8QXQ9_9BRAD</name>
<organism evidence="1 2">
    <name type="scientific">Bradyrhizobium forestalis</name>
    <dbReference type="NCBI Taxonomy" id="1419263"/>
    <lineage>
        <taxon>Bacteria</taxon>
        <taxon>Pseudomonadati</taxon>
        <taxon>Pseudomonadota</taxon>
        <taxon>Alphaproteobacteria</taxon>
        <taxon>Hyphomicrobiales</taxon>
        <taxon>Nitrobacteraceae</taxon>
        <taxon>Bradyrhizobium</taxon>
    </lineage>
</organism>
<comment type="caution">
    <text evidence="1">The sequence shown here is derived from an EMBL/GenBank/DDBJ whole genome shotgun (WGS) entry which is preliminary data.</text>
</comment>
<dbReference type="EMBL" id="PGVG01000064">
    <property type="protein sequence ID" value="PJG50344.1"/>
    <property type="molecule type" value="Genomic_DNA"/>
</dbReference>